<dbReference type="EMBL" id="HBIB01028119">
    <property type="protein sequence ID" value="CAE0256043.1"/>
    <property type="molecule type" value="Transcribed_RNA"/>
</dbReference>
<dbReference type="SUPFAM" id="SSF48452">
    <property type="entry name" value="TPR-like"/>
    <property type="match status" value="1"/>
</dbReference>
<sequence>MKVFVQREVVRSGEVSTATAVLEGKQLRLTKGEAERLLEREFGLKQGGHSLCFPSLEEVPDNLPLVKFVSNRCTLMLQPRTSTAVCSSSSVATRCRENNCSSSSASVPTRGTAEESGEEVEMNVADMHLEESDVEDMLSEVEEMGRQGRNGDAIRLLYSIAATQWNVRVVEVLCGLLTLAGRFQDICDLLEGKKGLPKTLLTKQIRALLRTDKVDEASTLMADTQTDDADMMALAGEIQLERGDIETSRQSAIAAIQRSGRHCDAEIVLARAMLKEGKASEACDLLLRTVVANNDRKDAKRCLAEAVSSAGTLDPLLSALREARENAPAVAYLATVLKDHGAVMWSSQMYEIAVGAAPARPIYALNLIHTVEIEDNGKRTLTAIETVLRSHFNSASVGGCTVRSILEVLYRRGDQGLTSTCEEGFPMSIWVPGHGAHVVHCSKEKAAAEKKKDAAMRSRLSALNEPLRYNEDELDLLAILFTVVKVVFLEGDLFSLFSLVELIEPARRGLPLHTTTIKNEHAYYCCIAQLLESLPPRNLSLKGKTLMYFVGDSHCLAPAWRSIKVGEQPCLCFPRLATGVKIFHMSEHVRFYPKVNLENVIKNCPNGANLIVMFGEIDCREGLLRAVQVGKYSDISEAIDYLIHVYERFLLAVATKHKFNIFIHPILPVLDVTRSMVIQVEKRMRLHFSRHHAFKYLNFFDDLLDESGRLKPEFELDGTHIHPKYMLLVERELNRVGVAI</sequence>
<proteinExistence type="predicted"/>
<protein>
    <submittedName>
        <fullName evidence="2">Uncharacterized protein</fullName>
    </submittedName>
</protein>
<dbReference type="InterPro" id="IPR011990">
    <property type="entry name" value="TPR-like_helical_dom_sf"/>
</dbReference>
<evidence type="ECO:0000313" key="1">
    <source>
        <dbReference type="EMBL" id="CAE0256043.1"/>
    </source>
</evidence>
<reference evidence="2" key="1">
    <citation type="submission" date="2021-01" db="EMBL/GenBank/DDBJ databases">
        <authorList>
            <person name="Corre E."/>
            <person name="Pelletier E."/>
            <person name="Niang G."/>
            <person name="Scheremetjew M."/>
            <person name="Finn R."/>
            <person name="Kale V."/>
            <person name="Holt S."/>
            <person name="Cochrane G."/>
            <person name="Meng A."/>
            <person name="Brown T."/>
            <person name="Cohen L."/>
        </authorList>
    </citation>
    <scope>NUCLEOTIDE SEQUENCE</scope>
    <source>
        <strain evidence="2">NIES-2562</strain>
    </source>
</reference>
<gene>
    <name evidence="1" type="ORF">PBIL07802_LOCUS18297</name>
    <name evidence="2" type="ORF">PBIL07802_LOCUS18298</name>
</gene>
<dbReference type="AlphaFoldDB" id="A0A7S3DFG5"/>
<name>A0A7S3DFG5_9EUKA</name>
<accession>A0A7S3DFG5</accession>
<dbReference type="EMBL" id="HBIB01028120">
    <property type="protein sequence ID" value="CAE0256044.1"/>
    <property type="molecule type" value="Transcribed_RNA"/>
</dbReference>
<dbReference type="SUPFAM" id="SSF52266">
    <property type="entry name" value="SGNH hydrolase"/>
    <property type="match status" value="1"/>
</dbReference>
<organism evidence="2">
    <name type="scientific">Palpitomonas bilix</name>
    <dbReference type="NCBI Taxonomy" id="652834"/>
    <lineage>
        <taxon>Eukaryota</taxon>
        <taxon>Eukaryota incertae sedis</taxon>
    </lineage>
</organism>
<evidence type="ECO:0000313" key="2">
    <source>
        <dbReference type="EMBL" id="CAE0256044.1"/>
    </source>
</evidence>
<dbReference type="Gene3D" id="1.25.40.10">
    <property type="entry name" value="Tetratricopeptide repeat domain"/>
    <property type="match status" value="1"/>
</dbReference>